<dbReference type="PROSITE" id="PS00903">
    <property type="entry name" value="CYT_DCMP_DEAMINASES_1"/>
    <property type="match status" value="1"/>
</dbReference>
<accession>A0ABQ8FBB2</accession>
<keyword evidence="3" id="KW-0862">Zinc</keyword>
<proteinExistence type="predicted"/>
<reference evidence="5 6" key="1">
    <citation type="submission" date="2021-02" db="EMBL/GenBank/DDBJ databases">
        <title>Variation within the Batrachochytrium salamandrivorans European outbreak.</title>
        <authorList>
            <person name="Kelly M."/>
            <person name="Pasmans F."/>
            <person name="Shea T.P."/>
            <person name="Munoz J.F."/>
            <person name="Carranza S."/>
            <person name="Cuomo C.A."/>
            <person name="Martel A."/>
        </authorList>
    </citation>
    <scope>NUCLEOTIDE SEQUENCE [LARGE SCALE GENOMIC DNA]</scope>
    <source>
        <strain evidence="5 6">AMFP18/2</strain>
    </source>
</reference>
<dbReference type="Gene3D" id="3.40.140.10">
    <property type="entry name" value="Cytidine Deaminase, domain 2"/>
    <property type="match status" value="1"/>
</dbReference>
<dbReference type="InterPro" id="IPR002125">
    <property type="entry name" value="CMP_dCMP_dom"/>
</dbReference>
<dbReference type="InterPro" id="IPR016192">
    <property type="entry name" value="APOBEC/CMP_deaminase_Zn-bd"/>
</dbReference>
<name>A0ABQ8FBB2_9FUNG</name>
<evidence type="ECO:0000256" key="3">
    <source>
        <dbReference type="ARBA" id="ARBA00022833"/>
    </source>
</evidence>
<evidence type="ECO:0000313" key="5">
    <source>
        <dbReference type="EMBL" id="KAH6595090.1"/>
    </source>
</evidence>
<evidence type="ECO:0000256" key="2">
    <source>
        <dbReference type="ARBA" id="ARBA00022801"/>
    </source>
</evidence>
<comment type="caution">
    <text evidence="5">The sequence shown here is derived from an EMBL/GenBank/DDBJ whole genome shotgun (WGS) entry which is preliminary data.</text>
</comment>
<keyword evidence="2" id="KW-0378">Hydrolase</keyword>
<dbReference type="Pfam" id="PF00383">
    <property type="entry name" value="dCMP_cyt_deam_1"/>
    <property type="match status" value="1"/>
</dbReference>
<evidence type="ECO:0000256" key="1">
    <source>
        <dbReference type="ARBA" id="ARBA00022723"/>
    </source>
</evidence>
<protein>
    <recommendedName>
        <fullName evidence="4">CMP/dCMP-type deaminase domain-containing protein</fullName>
    </recommendedName>
</protein>
<keyword evidence="1" id="KW-0479">Metal-binding</keyword>
<dbReference type="Proteomes" id="UP001648503">
    <property type="component" value="Unassembled WGS sequence"/>
</dbReference>
<dbReference type="PANTHER" id="PTHR11079:SF149">
    <property type="entry name" value="TRNA-SPECIFIC ADENOSINE DEAMINASE 2"/>
    <property type="match status" value="1"/>
</dbReference>
<dbReference type="InterPro" id="IPR016193">
    <property type="entry name" value="Cytidine_deaminase-like"/>
</dbReference>
<keyword evidence="6" id="KW-1185">Reference proteome</keyword>
<dbReference type="PROSITE" id="PS51747">
    <property type="entry name" value="CYT_DCMP_DEAMINASES_2"/>
    <property type="match status" value="1"/>
</dbReference>
<organism evidence="5 6">
    <name type="scientific">Batrachochytrium salamandrivorans</name>
    <dbReference type="NCBI Taxonomy" id="1357716"/>
    <lineage>
        <taxon>Eukaryota</taxon>
        <taxon>Fungi</taxon>
        <taxon>Fungi incertae sedis</taxon>
        <taxon>Chytridiomycota</taxon>
        <taxon>Chytridiomycota incertae sedis</taxon>
        <taxon>Chytridiomycetes</taxon>
        <taxon>Rhizophydiales</taxon>
        <taxon>Rhizophydiales incertae sedis</taxon>
        <taxon>Batrachochytrium</taxon>
    </lineage>
</organism>
<dbReference type="PANTHER" id="PTHR11079">
    <property type="entry name" value="CYTOSINE DEAMINASE FAMILY MEMBER"/>
    <property type="match status" value="1"/>
</dbReference>
<evidence type="ECO:0000259" key="4">
    <source>
        <dbReference type="PROSITE" id="PS51747"/>
    </source>
</evidence>
<dbReference type="EMBL" id="JAFCIX010000313">
    <property type="protein sequence ID" value="KAH6595090.1"/>
    <property type="molecule type" value="Genomic_DNA"/>
</dbReference>
<gene>
    <name evidence="5" type="ORF">BASA50_006076</name>
</gene>
<dbReference type="SUPFAM" id="SSF53927">
    <property type="entry name" value="Cytidine deaminase-like"/>
    <property type="match status" value="1"/>
</dbReference>
<dbReference type="CDD" id="cd01285">
    <property type="entry name" value="nucleoside_deaminase"/>
    <property type="match status" value="1"/>
</dbReference>
<feature type="domain" description="CMP/dCMP-type deaminase" evidence="4">
    <location>
        <begin position="7"/>
        <end position="149"/>
    </location>
</feature>
<sequence length="184" mass="20340">MADTFSDSDRAYMLQALSLAQEAYDVGEVPVGCVFVHESRGVLGQGRNCTNESLNGTRHAEFEVIDQIMAMRPPEISISDYVSDIFPQTDLYVTVEPCVMCAAALRQLGIRRVVYGCGNDKFGGCGSVFNIHQDGVGIGSNYQAMGGLFRKEAVMMLRRFYVQENEHAPVPKKKASRVLKTNFD</sequence>
<evidence type="ECO:0000313" key="6">
    <source>
        <dbReference type="Proteomes" id="UP001648503"/>
    </source>
</evidence>